<proteinExistence type="predicted"/>
<protein>
    <submittedName>
        <fullName evidence="2">Uncharacterized protein</fullName>
    </submittedName>
</protein>
<accession>A0A944GU13</accession>
<feature type="compositionally biased region" description="Low complexity" evidence="1">
    <location>
        <begin position="77"/>
        <end position="89"/>
    </location>
</feature>
<reference evidence="2" key="2">
    <citation type="journal article" date="2021" name="Microorganisms">
        <title>Bacterial Dimethylsulfoniopropionate Biosynthesis in the East China Sea.</title>
        <authorList>
            <person name="Liu J."/>
            <person name="Zhang Y."/>
            <person name="Liu J."/>
            <person name="Zhong H."/>
            <person name="Williams B.T."/>
            <person name="Zheng Y."/>
            <person name="Curson A.R.J."/>
            <person name="Sun C."/>
            <person name="Sun H."/>
            <person name="Song D."/>
            <person name="Wagner Mackenzie B."/>
            <person name="Bermejo Martinez A."/>
            <person name="Todd J.D."/>
            <person name="Zhang X.H."/>
        </authorList>
    </citation>
    <scope>NUCLEOTIDE SEQUENCE</scope>
    <source>
        <strain evidence="2">AESS21</strain>
    </source>
</reference>
<gene>
    <name evidence="2" type="ORF">DYI23_16735</name>
</gene>
<evidence type="ECO:0000313" key="3">
    <source>
        <dbReference type="Proteomes" id="UP000705379"/>
    </source>
</evidence>
<evidence type="ECO:0000256" key="1">
    <source>
        <dbReference type="SAM" id="MobiDB-lite"/>
    </source>
</evidence>
<dbReference type="EMBL" id="QTKU01000004">
    <property type="protein sequence ID" value="MBS8261877.1"/>
    <property type="molecule type" value="Genomic_DNA"/>
</dbReference>
<name>A0A944GU13_9HYPH</name>
<evidence type="ECO:0000313" key="2">
    <source>
        <dbReference type="EMBL" id="MBS8261877.1"/>
    </source>
</evidence>
<comment type="caution">
    <text evidence="2">The sequence shown here is derived from an EMBL/GenBank/DDBJ whole genome shotgun (WGS) entry which is preliminary data.</text>
</comment>
<dbReference type="AlphaFoldDB" id="A0A944GU13"/>
<sequence>MCDPQHVLRTAEPLNLILRLPHEAAERPPRKRISAMQITPIARVYDSLTFARQEAQQAEARERRGPEFALNEDKRQSATSAREASSTASPLAYSPDLLRMTAAQSDAVTLTTGAAIYRNAGQREAGRLTGHQYSATY</sequence>
<feature type="region of interest" description="Disordered" evidence="1">
    <location>
        <begin position="53"/>
        <end position="94"/>
    </location>
</feature>
<feature type="compositionally biased region" description="Basic and acidic residues" evidence="1">
    <location>
        <begin position="59"/>
        <end position="76"/>
    </location>
</feature>
<reference evidence="2" key="1">
    <citation type="submission" date="2018-08" db="EMBL/GenBank/DDBJ databases">
        <authorList>
            <person name="Jin W."/>
            <person name="Wang H."/>
            <person name="Yang Y."/>
            <person name="Li M."/>
            <person name="Liu J."/>
        </authorList>
    </citation>
    <scope>NUCLEOTIDE SEQUENCE</scope>
    <source>
        <strain evidence="2">AESS21</strain>
    </source>
</reference>
<organism evidence="2 3">
    <name type="scientific">Roseibium polysiphoniae</name>
    <dbReference type="NCBI Taxonomy" id="2571221"/>
    <lineage>
        <taxon>Bacteria</taxon>
        <taxon>Pseudomonadati</taxon>
        <taxon>Pseudomonadota</taxon>
        <taxon>Alphaproteobacteria</taxon>
        <taxon>Hyphomicrobiales</taxon>
        <taxon>Stappiaceae</taxon>
        <taxon>Roseibium</taxon>
    </lineage>
</organism>
<dbReference type="Proteomes" id="UP000705379">
    <property type="component" value="Unassembled WGS sequence"/>
</dbReference>